<comment type="pathway">
    <text evidence="2">Amino-acid degradation; L-phenylalanine degradation; acetoacetate and fumarate from L-phenylalanine: step 4/6.</text>
</comment>
<feature type="binding site" evidence="16">
    <location>
        <position position="352"/>
    </location>
    <ligand>
        <name>Fe cation</name>
        <dbReference type="ChEBI" id="CHEBI:24875"/>
    </ligand>
</feature>
<dbReference type="InterPro" id="IPR005708">
    <property type="entry name" value="Homogentis_dOase"/>
</dbReference>
<dbReference type="NCBIfam" id="TIGR01015">
    <property type="entry name" value="hmgA"/>
    <property type="match status" value="1"/>
</dbReference>
<dbReference type="CDD" id="cd07000">
    <property type="entry name" value="cupin_HGO_N"/>
    <property type="match status" value="1"/>
</dbReference>
<evidence type="ECO:0000256" key="9">
    <source>
        <dbReference type="ARBA" id="ARBA00023002"/>
    </source>
</evidence>
<accession>A0ABD2PR97</accession>
<dbReference type="PANTHER" id="PTHR11056">
    <property type="entry name" value="HOMOGENTISATE 1,2-DIOXYGENASE"/>
    <property type="match status" value="1"/>
</dbReference>
<dbReference type="InterPro" id="IPR046452">
    <property type="entry name" value="HgmA_N"/>
</dbReference>
<dbReference type="InterPro" id="IPR014710">
    <property type="entry name" value="RmlC-like_jellyroll"/>
</dbReference>
<protein>
    <recommendedName>
        <fullName evidence="5">Homogentisate 1,2-dioxygenase</fullName>
        <ecNumber evidence="4">1.13.11.5</ecNumber>
    </recommendedName>
    <alternativeName>
        <fullName evidence="12">Homogentisate oxygenase</fullName>
    </alternativeName>
    <alternativeName>
        <fullName evidence="13">Homogentisic acid oxidase</fullName>
    </alternativeName>
    <alternativeName>
        <fullName evidence="14">Homogentisicase</fullName>
    </alternativeName>
</protein>
<dbReference type="InterPro" id="IPR011051">
    <property type="entry name" value="RmlC_Cupin_sf"/>
</dbReference>
<keyword evidence="11" id="KW-0585">Phenylalanine catabolism</keyword>
<keyword evidence="8" id="KW-0223">Dioxygenase</keyword>
<evidence type="ECO:0000256" key="14">
    <source>
        <dbReference type="ARBA" id="ARBA00033225"/>
    </source>
</evidence>
<dbReference type="GO" id="GO:0046872">
    <property type="term" value="F:metal ion binding"/>
    <property type="evidence" value="ECO:0007669"/>
    <property type="project" value="UniProtKB-KW"/>
</dbReference>
<evidence type="ECO:0000313" key="19">
    <source>
        <dbReference type="EMBL" id="KAL3309583.1"/>
    </source>
</evidence>
<evidence type="ECO:0000259" key="18">
    <source>
        <dbReference type="Pfam" id="PF20510"/>
    </source>
</evidence>
<keyword evidence="6 16" id="KW-0479">Metal-binding</keyword>
<dbReference type="Pfam" id="PF04209">
    <property type="entry name" value="HgmA_C"/>
    <property type="match status" value="1"/>
</dbReference>
<reference evidence="19 20" key="1">
    <citation type="submission" date="2024-11" db="EMBL/GenBank/DDBJ databases">
        <title>Adaptive evolution of stress response genes in parasites aligns with host niche diversity.</title>
        <authorList>
            <person name="Hahn C."/>
            <person name="Resl P."/>
        </authorList>
    </citation>
    <scope>NUCLEOTIDE SEQUENCE [LARGE SCALE GENOMIC DNA]</scope>
    <source>
        <strain evidence="19">EGGRZ-B1_66</strain>
        <tissue evidence="19">Body</tissue>
    </source>
</reference>
<evidence type="ECO:0000256" key="3">
    <source>
        <dbReference type="ARBA" id="ARBA00007757"/>
    </source>
</evidence>
<evidence type="ECO:0000256" key="15">
    <source>
        <dbReference type="PIRSR" id="PIRSR605708-1"/>
    </source>
</evidence>
<feature type="domain" description="Homogentisate 1,2-dioxygenase N-terminal" evidence="18">
    <location>
        <begin position="14"/>
        <end position="290"/>
    </location>
</feature>
<dbReference type="FunFam" id="2.60.120.10:FF:000034">
    <property type="entry name" value="Homogentisate 1,2-dioxygenase"/>
    <property type="match status" value="1"/>
</dbReference>
<keyword evidence="7" id="KW-0828">Tyrosine catabolism</keyword>
<dbReference type="EMBL" id="JBJKFK010003758">
    <property type="protein sequence ID" value="KAL3309583.1"/>
    <property type="molecule type" value="Genomic_DNA"/>
</dbReference>
<evidence type="ECO:0000256" key="12">
    <source>
        <dbReference type="ARBA" id="ARBA00030235"/>
    </source>
</evidence>
<feature type="binding site" evidence="16">
    <location>
        <position position="390"/>
    </location>
    <ligand>
        <name>Fe cation</name>
        <dbReference type="ChEBI" id="CHEBI:24875"/>
    </ligand>
</feature>
<dbReference type="Proteomes" id="UP001626550">
    <property type="component" value="Unassembled WGS sequence"/>
</dbReference>
<dbReference type="AlphaFoldDB" id="A0ABD2PR97"/>
<evidence type="ECO:0000256" key="10">
    <source>
        <dbReference type="ARBA" id="ARBA00023004"/>
    </source>
</evidence>
<comment type="caution">
    <text evidence="19">The sequence shown here is derived from an EMBL/GenBank/DDBJ whole genome shotgun (WGS) entry which is preliminary data.</text>
</comment>
<evidence type="ECO:0000256" key="4">
    <source>
        <dbReference type="ARBA" id="ARBA00013127"/>
    </source>
</evidence>
<dbReference type="GO" id="GO:0004411">
    <property type="term" value="F:homogentisate 1,2-dioxygenase activity"/>
    <property type="evidence" value="ECO:0007669"/>
    <property type="project" value="UniProtKB-EC"/>
</dbReference>
<dbReference type="Gene3D" id="2.60.120.10">
    <property type="entry name" value="Jelly Rolls"/>
    <property type="match status" value="1"/>
</dbReference>
<evidence type="ECO:0000313" key="20">
    <source>
        <dbReference type="Proteomes" id="UP001626550"/>
    </source>
</evidence>
<organism evidence="19 20">
    <name type="scientific">Cichlidogyrus casuarinus</name>
    <dbReference type="NCBI Taxonomy" id="1844966"/>
    <lineage>
        <taxon>Eukaryota</taxon>
        <taxon>Metazoa</taxon>
        <taxon>Spiralia</taxon>
        <taxon>Lophotrochozoa</taxon>
        <taxon>Platyhelminthes</taxon>
        <taxon>Monogenea</taxon>
        <taxon>Monopisthocotylea</taxon>
        <taxon>Dactylogyridea</taxon>
        <taxon>Ancyrocephalidae</taxon>
        <taxon>Cichlidogyrus</taxon>
    </lineage>
</organism>
<feature type="domain" description="Homogentisate 1,2-dioxygenase C-terminal" evidence="17">
    <location>
        <begin position="292"/>
        <end position="458"/>
    </location>
</feature>
<evidence type="ECO:0000256" key="7">
    <source>
        <dbReference type="ARBA" id="ARBA00022878"/>
    </source>
</evidence>
<evidence type="ECO:0000259" key="17">
    <source>
        <dbReference type="Pfam" id="PF04209"/>
    </source>
</evidence>
<proteinExistence type="inferred from homology"/>
<feature type="binding site" evidence="16">
    <location>
        <position position="346"/>
    </location>
    <ligand>
        <name>homogentisate</name>
        <dbReference type="ChEBI" id="CHEBI:16169"/>
    </ligand>
</feature>
<evidence type="ECO:0000256" key="2">
    <source>
        <dbReference type="ARBA" id="ARBA00004704"/>
    </source>
</evidence>
<feature type="binding site" evidence="16">
    <location>
        <position position="361"/>
    </location>
    <ligand>
        <name>homogentisate</name>
        <dbReference type="ChEBI" id="CHEBI:16169"/>
    </ligand>
</feature>
<dbReference type="EC" id="1.13.11.5" evidence="4"/>
<name>A0ABD2PR97_9PLAT</name>
<evidence type="ECO:0000256" key="1">
    <source>
        <dbReference type="ARBA" id="ARBA00001962"/>
    </source>
</evidence>
<dbReference type="InterPro" id="IPR046451">
    <property type="entry name" value="HgmA_C"/>
</dbReference>
<feature type="active site" description="Proton acceptor" evidence="15">
    <location>
        <position position="303"/>
    </location>
</feature>
<evidence type="ECO:0000256" key="8">
    <source>
        <dbReference type="ARBA" id="ARBA00022964"/>
    </source>
</evidence>
<dbReference type="GO" id="GO:0006559">
    <property type="term" value="P:L-phenylalanine catabolic process"/>
    <property type="evidence" value="ECO:0007669"/>
    <property type="project" value="UniProtKB-KW"/>
</dbReference>
<evidence type="ECO:0000256" key="5">
    <source>
        <dbReference type="ARBA" id="ARBA00018757"/>
    </source>
</evidence>
<keyword evidence="10 16" id="KW-0408">Iron</keyword>
<comment type="similarity">
    <text evidence="3">Belongs to the homogentisate dioxygenase family.</text>
</comment>
<dbReference type="SUPFAM" id="SSF51182">
    <property type="entry name" value="RmlC-like cupins"/>
    <property type="match status" value="1"/>
</dbReference>
<evidence type="ECO:0000256" key="16">
    <source>
        <dbReference type="PIRSR" id="PIRSR605708-2"/>
    </source>
</evidence>
<dbReference type="GO" id="GO:0006572">
    <property type="term" value="P:L-tyrosine catabolic process"/>
    <property type="evidence" value="ECO:0007669"/>
    <property type="project" value="UniProtKB-KW"/>
</dbReference>
<keyword evidence="9" id="KW-0560">Oxidoreductase</keyword>
<dbReference type="Pfam" id="PF20510">
    <property type="entry name" value="HgmA_N"/>
    <property type="match status" value="1"/>
</dbReference>
<sequence>MSRKHHEPKNDFDYLTGFGNYFSSEHPNYKGALPHGQNYPQRCKFGLYAEQLSGSAFTAPQKDNFRSILYRIRPSVLHAPFDTYKDKYPGHYFQTRGIGQSGVSKPNQLRWLPLESDEKLDFLQSLKTYAGAGDPATRNGIAIHMYAARKSMDKTALYNSDGDFLIVPQQGMLYVTTEMGRLLVMPGEILIIPQGIRFKVDLTDENQLTRGYILEIWNGHFELPNLGPIGANGLALKRDFLTPTAWFEDTQAPWQIVSIFHGELFVSKQNHSPFDVVAWHGNYAPYKYDLGKFMAFNSVTFDHADPSIFTVLTCPSAKPGTAVADFVVFSPRWSVSENTFRPPYYHRNCMSEYMGLIYGEYEAKPTQSGNKLPGGFYPGGCTLHPMMTSHGPDVNCFLEASKPIEGGQKPVRVADGCLAFMFETSFSLLLTPWAAGALDEQEAPLDKDYNECWQLLPKLFPVTS</sequence>
<feature type="binding site" evidence="16">
    <location>
        <position position="390"/>
    </location>
    <ligand>
        <name>homogentisate</name>
        <dbReference type="ChEBI" id="CHEBI:16169"/>
    </ligand>
</feature>
<evidence type="ECO:0000256" key="6">
    <source>
        <dbReference type="ARBA" id="ARBA00022723"/>
    </source>
</evidence>
<keyword evidence="20" id="KW-1185">Reference proteome</keyword>
<gene>
    <name evidence="19" type="ORF">Ciccas_011870</name>
</gene>
<evidence type="ECO:0000256" key="13">
    <source>
        <dbReference type="ARBA" id="ARBA00030437"/>
    </source>
</evidence>
<dbReference type="PANTHER" id="PTHR11056:SF0">
    <property type="entry name" value="HOMOGENTISATE 1,2-DIOXYGENASE"/>
    <property type="match status" value="1"/>
</dbReference>
<evidence type="ECO:0000256" key="11">
    <source>
        <dbReference type="ARBA" id="ARBA00023232"/>
    </source>
</evidence>
<comment type="cofactor">
    <cofactor evidence="1 16">
        <name>Fe cation</name>
        <dbReference type="ChEBI" id="CHEBI:24875"/>
    </cofactor>
</comment>